<evidence type="ECO:0000259" key="2">
    <source>
        <dbReference type="Pfam" id="PF00675"/>
    </source>
</evidence>
<comment type="similarity">
    <text evidence="1">Belongs to the peptidase M16 family.</text>
</comment>
<dbReference type="InterPro" id="IPR011765">
    <property type="entry name" value="Pept_M16_N"/>
</dbReference>
<comment type="caution">
    <text evidence="4">The sequence shown here is derived from an EMBL/GenBank/DDBJ whole genome shotgun (WGS) entry which is preliminary data.</text>
</comment>
<evidence type="ECO:0000259" key="3">
    <source>
        <dbReference type="Pfam" id="PF05193"/>
    </source>
</evidence>
<dbReference type="SUPFAM" id="SSF63411">
    <property type="entry name" value="LuxS/MPP-like metallohydrolase"/>
    <property type="match status" value="4"/>
</dbReference>
<feature type="domain" description="Peptidase M16 C-terminal" evidence="3">
    <location>
        <begin position="193"/>
        <end position="362"/>
    </location>
</feature>
<reference evidence="4" key="1">
    <citation type="submission" date="2009-10" db="EMBL/GenBank/DDBJ databases">
        <title>Diversity of trophic interactions inside an arsenic-rich microbial ecosystem.</title>
        <authorList>
            <person name="Bertin P.N."/>
            <person name="Heinrich-Salmeron A."/>
            <person name="Pelletier E."/>
            <person name="Goulhen-Chollet F."/>
            <person name="Arsene-Ploetze F."/>
            <person name="Gallien S."/>
            <person name="Calteau A."/>
            <person name="Vallenet D."/>
            <person name="Casiot C."/>
            <person name="Chane-Woon-Ming B."/>
            <person name="Giloteaux L."/>
            <person name="Barakat M."/>
            <person name="Bonnefoy V."/>
            <person name="Bruneel O."/>
            <person name="Chandler M."/>
            <person name="Cleiss J."/>
            <person name="Duran R."/>
            <person name="Elbaz-Poulichet F."/>
            <person name="Fonknechten N."/>
            <person name="Lauga B."/>
            <person name="Mornico D."/>
            <person name="Ortet P."/>
            <person name="Schaeffer C."/>
            <person name="Siguier P."/>
            <person name="Alexander Thil Smith A."/>
            <person name="Van Dorsselaer A."/>
            <person name="Weissenbach J."/>
            <person name="Medigue C."/>
            <person name="Le Paslier D."/>
        </authorList>
    </citation>
    <scope>NUCLEOTIDE SEQUENCE</scope>
</reference>
<evidence type="ECO:0000256" key="1">
    <source>
        <dbReference type="ARBA" id="ARBA00007261"/>
    </source>
</evidence>
<sequence>MRFTRPLVAFAAALALGFVLVGQARADSNVTRTTLSNGLQVVVVRDTLAPVVTTMMNYKVGSNEEPLDGLAHATEHMMFRGSKTISANQLTEIIGLTGGDFDADTQAEMTQYFFTVPSQYLDVALRLEASRARGLLMAQNEWNQERGAIEQEVTQDNSNAISRMLMKIQKAVYVGTPYGNNTLGTIKTFSTQINHKQLIDFYNTWYHPNNAIFVIVGNVDPHSTIAMVKKLFGSIPAAKLPARPKVAPLPLKPQVISETSDQPYTLVAQAFRFPGYDSKEYAASVIASDVLNSQRGALYGLTADGKALFTGFQSDNHPKLSGGFLFAAVAPTTKPQTIAAEMKAVIEGYKLHGVPAALVRASIRREVAQASFQYNNIANLAFAWSTALTVQGLRSPNQMISAYKHVTTAEVNNVLRRYLVYKTSILAYAVPSNSGKISMGTGAPAKENNSIPPTKHEALPTWANDILANLKVPPQTLHPTTFTLANGLHVIVVPSKLSKTVVLRGSIDNAPMLQEPKGESGVGGVLATLMGYGSTTYNRIAYQAQLDKIAANVSVGTSFSLDVLSDRVARGMQLLADEELHPALPAAIFPVVRQQALGAILGAENAPDTLAQEQLQKLLYPAGDPTQRHATPASIRALTLADLQSYYQAAYRPDLTTIAIVGDISPERAKILVERYFGAWKAVGPKPQTELAAQPNNPAAAAVVPATGRVQSSTTLAQTMDFGRSNPDYAALQLANTVLTGGFYSSMLYHDLREIHGWVYYVGSQFNIEKHRSVFTISYGSNPQNIVPAQQQIVTDIEQLQQHPLGAHRLLRAKALLLGLIPVRQQSYGGVANLLLGYAQEGLPLDENILEARQELATTPAQVQAAVAKWVRPKDFVRVVTGPGPR</sequence>
<dbReference type="AlphaFoldDB" id="E6PHS4"/>
<dbReference type="InterPro" id="IPR007863">
    <property type="entry name" value="Peptidase_M16_C"/>
</dbReference>
<protein>
    <submittedName>
        <fullName evidence="4">Zinc protease</fullName>
        <ecNumber evidence="4">3.4.-.-</ecNumber>
    </submittedName>
</protein>
<accession>E6PHS4</accession>
<feature type="domain" description="Peptidase M16 C-terminal" evidence="3">
    <location>
        <begin position="638"/>
        <end position="817"/>
    </location>
</feature>
<dbReference type="PANTHER" id="PTHR11851:SF49">
    <property type="entry name" value="MITOCHONDRIAL-PROCESSING PEPTIDASE SUBUNIT ALPHA"/>
    <property type="match status" value="1"/>
</dbReference>
<dbReference type="Pfam" id="PF00675">
    <property type="entry name" value="Peptidase_M16"/>
    <property type="match status" value="1"/>
</dbReference>
<dbReference type="GO" id="GO:0046872">
    <property type="term" value="F:metal ion binding"/>
    <property type="evidence" value="ECO:0007669"/>
    <property type="project" value="InterPro"/>
</dbReference>
<dbReference type="GO" id="GO:0008233">
    <property type="term" value="F:peptidase activity"/>
    <property type="evidence" value="ECO:0007669"/>
    <property type="project" value="UniProtKB-KW"/>
</dbReference>
<dbReference type="EC" id="3.4.-.-" evidence="4"/>
<name>E6PHS4_9ZZZZ</name>
<dbReference type="InterPro" id="IPR050361">
    <property type="entry name" value="MPP/UQCRC_Complex"/>
</dbReference>
<keyword evidence="4" id="KW-0378">Hydrolase</keyword>
<dbReference type="GO" id="GO:0006508">
    <property type="term" value="P:proteolysis"/>
    <property type="evidence" value="ECO:0007669"/>
    <property type="project" value="UniProtKB-KW"/>
</dbReference>
<proteinExistence type="inferred from homology"/>
<dbReference type="PANTHER" id="PTHR11851">
    <property type="entry name" value="METALLOPROTEASE"/>
    <property type="match status" value="1"/>
</dbReference>
<dbReference type="Gene3D" id="3.30.830.10">
    <property type="entry name" value="Metalloenzyme, LuxS/M16 peptidase-like"/>
    <property type="match status" value="4"/>
</dbReference>
<keyword evidence="4" id="KW-0645">Protease</keyword>
<dbReference type="Pfam" id="PF05193">
    <property type="entry name" value="Peptidase_M16_C"/>
    <property type="match status" value="2"/>
</dbReference>
<gene>
    <name evidence="4" type="ORF">CARN1_0492</name>
</gene>
<organism evidence="4">
    <name type="scientific">mine drainage metagenome</name>
    <dbReference type="NCBI Taxonomy" id="410659"/>
    <lineage>
        <taxon>unclassified sequences</taxon>
        <taxon>metagenomes</taxon>
        <taxon>ecological metagenomes</taxon>
    </lineage>
</organism>
<dbReference type="EMBL" id="CABL01000019">
    <property type="protein sequence ID" value="CBH76012.1"/>
    <property type="molecule type" value="Genomic_DNA"/>
</dbReference>
<dbReference type="InterPro" id="IPR011249">
    <property type="entry name" value="Metalloenz_LuxS/M16"/>
</dbReference>
<feature type="domain" description="Peptidase M16 N-terminal" evidence="2">
    <location>
        <begin position="41"/>
        <end position="185"/>
    </location>
</feature>
<evidence type="ECO:0000313" key="4">
    <source>
        <dbReference type="EMBL" id="CBH76012.1"/>
    </source>
</evidence>